<protein>
    <recommendedName>
        <fullName evidence="2">Phosphatidic acid phosphatase type 2/haloperoxidase domain-containing protein</fullName>
    </recommendedName>
</protein>
<dbReference type="InterPro" id="IPR036938">
    <property type="entry name" value="PAP2/HPO_sf"/>
</dbReference>
<gene>
    <name evidence="3" type="ORF">R3P38DRAFT_1416178</name>
</gene>
<dbReference type="AlphaFoldDB" id="A0AAW0AQ45"/>
<dbReference type="SMART" id="SM00014">
    <property type="entry name" value="acidPPc"/>
    <property type="match status" value="1"/>
</dbReference>
<dbReference type="GO" id="GO:0042392">
    <property type="term" value="F:sphingosine-1-phosphate phosphatase activity"/>
    <property type="evidence" value="ECO:0007669"/>
    <property type="project" value="TreeGrafter"/>
</dbReference>
<evidence type="ECO:0000313" key="3">
    <source>
        <dbReference type="EMBL" id="KAK7014876.1"/>
    </source>
</evidence>
<feature type="transmembrane region" description="Helical" evidence="1">
    <location>
        <begin position="7"/>
        <end position="29"/>
    </location>
</feature>
<keyword evidence="1" id="KW-0812">Transmembrane</keyword>
<proteinExistence type="predicted"/>
<feature type="transmembrane region" description="Helical" evidence="1">
    <location>
        <begin position="35"/>
        <end position="58"/>
    </location>
</feature>
<evidence type="ECO:0000313" key="4">
    <source>
        <dbReference type="Proteomes" id="UP001362999"/>
    </source>
</evidence>
<sequence>MSSNRGSWLWIVLDKSNLVVIGVTAVAILATRSAAVFFCGAVGAVSCSLSVKVVKLLIRQPRPVLGRKKTYGCVEPSNMSSAAYAPLHSRMPSTHSASIGYFATYVLLASFYLPLHPSIPGGETARIVVPIVVLPLASIVAMSRVWLGHHTWAQIAVGCAYGVGWAFLCFRVWTKALSEHGQKVEHFLDRLLGWR</sequence>
<dbReference type="PANTHER" id="PTHR14969">
    <property type="entry name" value="SPHINGOSINE-1-PHOSPHATE PHOSPHOHYDROLASE"/>
    <property type="match status" value="1"/>
</dbReference>
<evidence type="ECO:0000259" key="2">
    <source>
        <dbReference type="SMART" id="SM00014"/>
    </source>
</evidence>
<dbReference type="SUPFAM" id="SSF48317">
    <property type="entry name" value="Acid phosphatase/Vanadium-dependent haloperoxidase"/>
    <property type="match status" value="1"/>
</dbReference>
<name>A0AAW0AQ45_9AGAR</name>
<dbReference type="PANTHER" id="PTHR14969:SF13">
    <property type="entry name" value="AT30094P"/>
    <property type="match status" value="1"/>
</dbReference>
<feature type="transmembrane region" description="Helical" evidence="1">
    <location>
        <begin position="99"/>
        <end position="115"/>
    </location>
</feature>
<dbReference type="Gene3D" id="1.20.144.10">
    <property type="entry name" value="Phosphatidic acid phosphatase type 2/haloperoxidase"/>
    <property type="match status" value="1"/>
</dbReference>
<dbReference type="Pfam" id="PF01569">
    <property type="entry name" value="PAP2"/>
    <property type="match status" value="1"/>
</dbReference>
<keyword evidence="1" id="KW-0472">Membrane</keyword>
<evidence type="ECO:0000256" key="1">
    <source>
        <dbReference type="SAM" id="Phobius"/>
    </source>
</evidence>
<keyword evidence="4" id="KW-1185">Reference proteome</keyword>
<organism evidence="3 4">
    <name type="scientific">Favolaschia claudopus</name>
    <dbReference type="NCBI Taxonomy" id="2862362"/>
    <lineage>
        <taxon>Eukaryota</taxon>
        <taxon>Fungi</taxon>
        <taxon>Dikarya</taxon>
        <taxon>Basidiomycota</taxon>
        <taxon>Agaricomycotina</taxon>
        <taxon>Agaricomycetes</taxon>
        <taxon>Agaricomycetidae</taxon>
        <taxon>Agaricales</taxon>
        <taxon>Marasmiineae</taxon>
        <taxon>Mycenaceae</taxon>
        <taxon>Favolaschia</taxon>
    </lineage>
</organism>
<dbReference type="Proteomes" id="UP001362999">
    <property type="component" value="Unassembled WGS sequence"/>
</dbReference>
<keyword evidence="1" id="KW-1133">Transmembrane helix</keyword>
<dbReference type="InterPro" id="IPR000326">
    <property type="entry name" value="PAP2/HPO"/>
</dbReference>
<dbReference type="EMBL" id="JAWWNJ010000055">
    <property type="protein sequence ID" value="KAK7014876.1"/>
    <property type="molecule type" value="Genomic_DNA"/>
</dbReference>
<comment type="caution">
    <text evidence="3">The sequence shown here is derived from an EMBL/GenBank/DDBJ whole genome shotgun (WGS) entry which is preliminary data.</text>
</comment>
<feature type="domain" description="Phosphatidic acid phosphatase type 2/haloperoxidase" evidence="2">
    <location>
        <begin position="36"/>
        <end position="170"/>
    </location>
</feature>
<reference evidence="3 4" key="1">
    <citation type="journal article" date="2024" name="J Genomics">
        <title>Draft genome sequencing and assembly of Favolaschia claudopus CIRM-BRFM 2984 isolated from oak limbs.</title>
        <authorList>
            <person name="Navarro D."/>
            <person name="Drula E."/>
            <person name="Chaduli D."/>
            <person name="Cazenave R."/>
            <person name="Ahrendt S."/>
            <person name="Wang J."/>
            <person name="Lipzen A."/>
            <person name="Daum C."/>
            <person name="Barry K."/>
            <person name="Grigoriev I.V."/>
            <person name="Favel A."/>
            <person name="Rosso M.N."/>
            <person name="Martin F."/>
        </authorList>
    </citation>
    <scope>NUCLEOTIDE SEQUENCE [LARGE SCALE GENOMIC DNA]</scope>
    <source>
        <strain evidence="3 4">CIRM-BRFM 2984</strain>
    </source>
</reference>
<feature type="transmembrane region" description="Helical" evidence="1">
    <location>
        <begin position="127"/>
        <end position="146"/>
    </location>
</feature>
<accession>A0AAW0AQ45</accession>
<feature type="transmembrane region" description="Helical" evidence="1">
    <location>
        <begin position="152"/>
        <end position="173"/>
    </location>
</feature>